<protein>
    <submittedName>
        <fullName evidence="1">Uncharacterized protein</fullName>
    </submittedName>
</protein>
<keyword evidence="2" id="KW-1185">Reference proteome</keyword>
<dbReference type="AlphaFoldDB" id="A0A6I6MMX3"/>
<name>A0A6I6MMX3_9CAUL</name>
<accession>A0A6I6MMX3</accession>
<organism evidence="1 2">
    <name type="scientific">Terricaulis silvestris</name>
    <dbReference type="NCBI Taxonomy" id="2686094"/>
    <lineage>
        <taxon>Bacteria</taxon>
        <taxon>Pseudomonadati</taxon>
        <taxon>Pseudomonadota</taxon>
        <taxon>Alphaproteobacteria</taxon>
        <taxon>Caulobacterales</taxon>
        <taxon>Caulobacteraceae</taxon>
        <taxon>Terricaulis</taxon>
    </lineage>
</organism>
<dbReference type="KEGG" id="tsv:DSM104635_01457"/>
<gene>
    <name evidence="1" type="ORF">DSM104635_01457</name>
</gene>
<dbReference type="Proteomes" id="UP000431269">
    <property type="component" value="Chromosome"/>
</dbReference>
<proteinExistence type="predicted"/>
<evidence type="ECO:0000313" key="1">
    <source>
        <dbReference type="EMBL" id="QGZ94636.1"/>
    </source>
</evidence>
<evidence type="ECO:0000313" key="2">
    <source>
        <dbReference type="Proteomes" id="UP000431269"/>
    </source>
</evidence>
<dbReference type="EMBL" id="CP047045">
    <property type="protein sequence ID" value="QGZ94636.1"/>
    <property type="molecule type" value="Genomic_DNA"/>
</dbReference>
<reference evidence="2" key="1">
    <citation type="submission" date="2019-12" db="EMBL/GenBank/DDBJ databases">
        <title>Complete genome of Terracaulis silvestris 0127_4.</title>
        <authorList>
            <person name="Vieira S."/>
            <person name="Riedel T."/>
            <person name="Sproer C."/>
            <person name="Pascual J."/>
            <person name="Boedeker C."/>
            <person name="Overmann J."/>
        </authorList>
    </citation>
    <scope>NUCLEOTIDE SEQUENCE [LARGE SCALE GENOMIC DNA]</scope>
    <source>
        <strain evidence="2">0127_4</strain>
    </source>
</reference>
<sequence length="47" mass="5031">MRLAHLVLPAFSLSPLRGAGSVQPAYAIDTYVCLLPNASERSDSRGE</sequence>